<keyword evidence="10 14" id="KW-0472">Membrane</keyword>
<proteinExistence type="inferred from homology"/>
<keyword evidence="3" id="KW-0813">Transport</keyword>
<comment type="similarity">
    <text evidence="2 13">Belongs to the sodium:solute symporter (SSF) (TC 2.A.21) family.</text>
</comment>
<evidence type="ECO:0000256" key="8">
    <source>
        <dbReference type="ARBA" id="ARBA00023053"/>
    </source>
</evidence>
<keyword evidence="11" id="KW-0739">Sodium transport</keyword>
<keyword evidence="4" id="KW-1003">Cell membrane</keyword>
<accession>A0ABS2ZKT1</accession>
<evidence type="ECO:0000256" key="5">
    <source>
        <dbReference type="ARBA" id="ARBA00022692"/>
    </source>
</evidence>
<comment type="caution">
    <text evidence="15">The sequence shown here is derived from an EMBL/GenBank/DDBJ whole genome shotgun (WGS) entry which is preliminary data.</text>
</comment>
<feature type="transmembrane region" description="Helical" evidence="14">
    <location>
        <begin position="238"/>
        <end position="263"/>
    </location>
</feature>
<dbReference type="InterPro" id="IPR001734">
    <property type="entry name" value="Na/solute_symporter"/>
</dbReference>
<protein>
    <recommendedName>
        <fullName evidence="17">Transporter</fullName>
    </recommendedName>
</protein>
<feature type="transmembrane region" description="Helical" evidence="14">
    <location>
        <begin position="332"/>
        <end position="350"/>
    </location>
</feature>
<comment type="catalytic activity">
    <reaction evidence="12">
        <text>L-proline(in) + Na(+)(in) = L-proline(out) + Na(+)(out)</text>
        <dbReference type="Rhea" id="RHEA:28967"/>
        <dbReference type="ChEBI" id="CHEBI:29101"/>
        <dbReference type="ChEBI" id="CHEBI:60039"/>
    </reaction>
</comment>
<evidence type="ECO:0008006" key="17">
    <source>
        <dbReference type="Google" id="ProtNLM"/>
    </source>
</evidence>
<name>A0ABS2ZKT1_9BACL</name>
<evidence type="ECO:0000313" key="16">
    <source>
        <dbReference type="Proteomes" id="UP001319060"/>
    </source>
</evidence>
<feature type="transmembrane region" description="Helical" evidence="14">
    <location>
        <begin position="283"/>
        <end position="312"/>
    </location>
</feature>
<evidence type="ECO:0000256" key="12">
    <source>
        <dbReference type="ARBA" id="ARBA00033708"/>
    </source>
</evidence>
<feature type="transmembrane region" description="Helical" evidence="14">
    <location>
        <begin position="356"/>
        <end position="376"/>
    </location>
</feature>
<dbReference type="InterPro" id="IPR038377">
    <property type="entry name" value="Na/Glc_symporter_sf"/>
</dbReference>
<evidence type="ECO:0000256" key="3">
    <source>
        <dbReference type="ARBA" id="ARBA00022448"/>
    </source>
</evidence>
<keyword evidence="16" id="KW-1185">Reference proteome</keyword>
<feature type="transmembrane region" description="Helical" evidence="14">
    <location>
        <begin position="201"/>
        <end position="218"/>
    </location>
</feature>
<keyword evidence="5 14" id="KW-0812">Transmembrane</keyword>
<evidence type="ECO:0000256" key="9">
    <source>
        <dbReference type="ARBA" id="ARBA00023065"/>
    </source>
</evidence>
<keyword evidence="7 14" id="KW-1133">Transmembrane helix</keyword>
<evidence type="ECO:0000256" key="11">
    <source>
        <dbReference type="ARBA" id="ARBA00023201"/>
    </source>
</evidence>
<dbReference type="PANTHER" id="PTHR48086">
    <property type="entry name" value="SODIUM/PROLINE SYMPORTER-RELATED"/>
    <property type="match status" value="1"/>
</dbReference>
<feature type="transmembrane region" description="Helical" evidence="14">
    <location>
        <begin position="12"/>
        <end position="30"/>
    </location>
</feature>
<dbReference type="InterPro" id="IPR050277">
    <property type="entry name" value="Sodium:Solute_Symporter"/>
</dbReference>
<keyword evidence="8" id="KW-0915">Sodium</keyword>
<evidence type="ECO:0000256" key="1">
    <source>
        <dbReference type="ARBA" id="ARBA00004651"/>
    </source>
</evidence>
<dbReference type="PANTHER" id="PTHR48086:SF3">
    <property type="entry name" value="SODIUM_PROLINE SYMPORTER"/>
    <property type="match status" value="1"/>
</dbReference>
<organism evidence="15 16">
    <name type="scientific">Fictibacillus barbaricus</name>
    <dbReference type="NCBI Taxonomy" id="182136"/>
    <lineage>
        <taxon>Bacteria</taxon>
        <taxon>Bacillati</taxon>
        <taxon>Bacillota</taxon>
        <taxon>Bacilli</taxon>
        <taxon>Bacillales</taxon>
        <taxon>Fictibacillaceae</taxon>
        <taxon>Fictibacillus</taxon>
    </lineage>
</organism>
<dbReference type="PROSITE" id="PS50283">
    <property type="entry name" value="NA_SOLUT_SYMP_3"/>
    <property type="match status" value="1"/>
</dbReference>
<dbReference type="Gene3D" id="1.20.1730.10">
    <property type="entry name" value="Sodium/glucose cotransporter"/>
    <property type="match status" value="1"/>
</dbReference>
<feature type="transmembrane region" description="Helical" evidence="14">
    <location>
        <begin position="157"/>
        <end position="175"/>
    </location>
</feature>
<feature type="transmembrane region" description="Helical" evidence="14">
    <location>
        <begin position="94"/>
        <end position="120"/>
    </location>
</feature>
<gene>
    <name evidence="15" type="ORF">JYA64_21770</name>
</gene>
<evidence type="ECO:0000256" key="14">
    <source>
        <dbReference type="SAM" id="Phobius"/>
    </source>
</evidence>
<feature type="transmembrane region" description="Helical" evidence="14">
    <location>
        <begin position="126"/>
        <end position="145"/>
    </location>
</feature>
<feature type="transmembrane region" description="Helical" evidence="14">
    <location>
        <begin position="42"/>
        <end position="64"/>
    </location>
</feature>
<keyword evidence="6" id="KW-0769">Symport</keyword>
<dbReference type="RefSeq" id="WP_188402140.1">
    <property type="nucleotide sequence ID" value="NZ_BMCE01000001.1"/>
</dbReference>
<keyword evidence="9" id="KW-0406">Ion transport</keyword>
<evidence type="ECO:0000313" key="15">
    <source>
        <dbReference type="EMBL" id="MBN3547944.1"/>
    </source>
</evidence>
<comment type="subcellular location">
    <subcellularLocation>
        <location evidence="1">Cell membrane</location>
        <topology evidence="1">Multi-pass membrane protein</topology>
    </subcellularLocation>
</comment>
<feature type="transmembrane region" description="Helical" evidence="14">
    <location>
        <begin position="406"/>
        <end position="426"/>
    </location>
</feature>
<feature type="transmembrane region" description="Helical" evidence="14">
    <location>
        <begin position="381"/>
        <end position="400"/>
    </location>
</feature>
<dbReference type="Pfam" id="PF00474">
    <property type="entry name" value="SSF"/>
    <property type="match status" value="1"/>
</dbReference>
<dbReference type="Proteomes" id="UP001319060">
    <property type="component" value="Unassembled WGS sequence"/>
</dbReference>
<evidence type="ECO:0000256" key="13">
    <source>
        <dbReference type="RuleBase" id="RU362091"/>
    </source>
</evidence>
<evidence type="ECO:0000256" key="6">
    <source>
        <dbReference type="ARBA" id="ARBA00022847"/>
    </source>
</evidence>
<reference evidence="15 16" key="1">
    <citation type="submission" date="2021-01" db="EMBL/GenBank/DDBJ databases">
        <title>Genome Sequencing of Type Strains.</title>
        <authorList>
            <person name="Lemaire J.F."/>
            <person name="Inderbitzin P."/>
            <person name="Collins S.B."/>
            <person name="Wespe N."/>
            <person name="Knight-Connoni V."/>
        </authorList>
    </citation>
    <scope>NUCLEOTIDE SEQUENCE [LARGE SCALE GENOMIC DNA]</scope>
    <source>
        <strain evidence="15 16">DSM 14730</strain>
    </source>
</reference>
<evidence type="ECO:0000256" key="7">
    <source>
        <dbReference type="ARBA" id="ARBA00022989"/>
    </source>
</evidence>
<evidence type="ECO:0000256" key="2">
    <source>
        <dbReference type="ARBA" id="ARBA00006434"/>
    </source>
</evidence>
<evidence type="ECO:0000256" key="10">
    <source>
        <dbReference type="ARBA" id="ARBA00023136"/>
    </source>
</evidence>
<evidence type="ECO:0000256" key="4">
    <source>
        <dbReference type="ARBA" id="ARBA00022475"/>
    </source>
</evidence>
<sequence length="439" mass="49037">MNKENYQYYISGAFKLGAGFGIVSLLSRWVTGNTILSSPETLIKYGLTGGIGYSLMGAIALMLFGITAKKIRERYPDHQTLGDVLQEKLHPGGYIYMISLLLLLSIHSLFVQAMGAGILIHMIFPIPIYAGMFLFLFFCFLIGGVGGMQSLHKLSGVNITLIFSAVIIIPVYFFMQEGVYPVYDGIKLFHPYILYVKNTETIYFVLTAVLIGLGQVIIDRATWQRAFIIQKEKVRMTFILSGLIWATIPLALSSLLMIIIFGGSYDTIYSLLFELVERIQSTLLIVLFVLFCFSALSSATSAELHATTTLIVKNMLGRFRHLKDKEKLQYSYWIAGIISLFLLISVSLSERQPIELLFYFGNIYAAIITPMLYIILSKKRLATFVPLISLLGAAGGLAMLPILNSLLSIVVSFAISFVLCVLYFLFESIFSKYKVTNLS</sequence>
<dbReference type="EMBL" id="JAFHKS010000044">
    <property type="protein sequence ID" value="MBN3547944.1"/>
    <property type="molecule type" value="Genomic_DNA"/>
</dbReference>